<organism evidence="2 3">
    <name type="scientific">Acinetobacter equi</name>
    <dbReference type="NCBI Taxonomy" id="1324350"/>
    <lineage>
        <taxon>Bacteria</taxon>
        <taxon>Pseudomonadati</taxon>
        <taxon>Pseudomonadota</taxon>
        <taxon>Gammaproteobacteria</taxon>
        <taxon>Moraxellales</taxon>
        <taxon>Moraxellaceae</taxon>
        <taxon>Acinetobacter</taxon>
    </lineage>
</organism>
<dbReference type="STRING" id="1324350.AOY20_10360"/>
<dbReference type="EMBL" id="CP012808">
    <property type="protein sequence ID" value="ALH95900.1"/>
    <property type="molecule type" value="Genomic_DNA"/>
</dbReference>
<gene>
    <name evidence="2" type="ORF">AOY20_10360</name>
</gene>
<protein>
    <submittedName>
        <fullName evidence="2">Uncharacterized protein</fullName>
    </submittedName>
</protein>
<name>A0A0N9VF43_9GAMM</name>
<feature type="transmembrane region" description="Helical" evidence="1">
    <location>
        <begin position="6"/>
        <end position="23"/>
    </location>
</feature>
<dbReference type="KEGG" id="aei:AOY20_10360"/>
<dbReference type="AlphaFoldDB" id="A0A0N9VF43"/>
<keyword evidence="1" id="KW-0812">Transmembrane</keyword>
<evidence type="ECO:0000313" key="2">
    <source>
        <dbReference type="EMBL" id="ALH95900.1"/>
    </source>
</evidence>
<keyword evidence="1" id="KW-1133">Transmembrane helix</keyword>
<proteinExistence type="predicted"/>
<accession>A0A0N9VF43</accession>
<dbReference type="Proteomes" id="UP000064939">
    <property type="component" value="Chromosome"/>
</dbReference>
<evidence type="ECO:0000256" key="1">
    <source>
        <dbReference type="SAM" id="Phobius"/>
    </source>
</evidence>
<keyword evidence="1" id="KW-0472">Membrane</keyword>
<sequence>MLLKKIAITLFYAVICMTWIMAVDSKKLEEHSMNAQTIDVPSCKFNDSRFTDNVTEDNA</sequence>
<reference evidence="2 3" key="1">
    <citation type="journal article" date="2015" name="Int. J. Syst. Evol. Microbiol.">
        <title>Acinetobacter equi sp. nov. isolated from horse faeces.</title>
        <authorList>
            <person name="Poppel M.T."/>
            <person name="Skiebe E."/>
            <person name="Laue M."/>
            <person name="Bergmann H."/>
            <person name="Ebersberger I."/>
            <person name="Garn T."/>
            <person name="Fruth A."/>
            <person name="Baumgardt S."/>
            <person name="Busse H.J."/>
            <person name="Wilharm G."/>
        </authorList>
    </citation>
    <scope>NUCLEOTIDE SEQUENCE [LARGE SCALE GENOMIC DNA]</scope>
    <source>
        <strain evidence="2 3">114</strain>
    </source>
</reference>
<keyword evidence="3" id="KW-1185">Reference proteome</keyword>
<evidence type="ECO:0000313" key="3">
    <source>
        <dbReference type="Proteomes" id="UP000064939"/>
    </source>
</evidence>